<evidence type="ECO:0000313" key="3">
    <source>
        <dbReference type="Proteomes" id="UP001272137"/>
    </source>
</evidence>
<accession>A0AAW9CR85</accession>
<proteinExistence type="predicted"/>
<feature type="region of interest" description="Disordered" evidence="1">
    <location>
        <begin position="1"/>
        <end position="37"/>
    </location>
</feature>
<sequence>MREEVTDSGGPASARLSPRSGFRAGSRRLAHAVRAPF</sequence>
<dbReference type="AlphaFoldDB" id="A0AAW9CR85"/>
<reference evidence="2" key="1">
    <citation type="submission" date="2018-08" db="EMBL/GenBank/DDBJ databases">
        <title>Identification of Burkholderia cepacia strains that express a Burkholderia pseudomallei-like capsular polysaccharide.</title>
        <authorList>
            <person name="Burtnick M.N."/>
            <person name="Vongsouvath M."/>
            <person name="Newton P."/>
            <person name="Wuthiekanun V."/>
            <person name="Limmathurotsakul D."/>
            <person name="Brett P.J."/>
            <person name="Chantratita N."/>
            <person name="Dance D.A."/>
        </authorList>
    </citation>
    <scope>NUCLEOTIDE SEQUENCE</scope>
    <source>
        <strain evidence="2">SBXCC001</strain>
    </source>
</reference>
<organism evidence="2 3">
    <name type="scientific">Burkholderia thailandensis</name>
    <dbReference type="NCBI Taxonomy" id="57975"/>
    <lineage>
        <taxon>Bacteria</taxon>
        <taxon>Pseudomonadati</taxon>
        <taxon>Pseudomonadota</taxon>
        <taxon>Betaproteobacteria</taxon>
        <taxon>Burkholderiales</taxon>
        <taxon>Burkholderiaceae</taxon>
        <taxon>Burkholderia</taxon>
        <taxon>pseudomallei group</taxon>
    </lineage>
</organism>
<dbReference type="EMBL" id="QXCT01000001">
    <property type="protein sequence ID" value="MDW9253448.1"/>
    <property type="molecule type" value="Genomic_DNA"/>
</dbReference>
<evidence type="ECO:0000256" key="1">
    <source>
        <dbReference type="SAM" id="MobiDB-lite"/>
    </source>
</evidence>
<protein>
    <submittedName>
        <fullName evidence="2">Uncharacterized protein</fullName>
    </submittedName>
</protein>
<evidence type="ECO:0000313" key="2">
    <source>
        <dbReference type="EMBL" id="MDW9253448.1"/>
    </source>
</evidence>
<name>A0AAW9CR85_BURTH</name>
<dbReference type="Proteomes" id="UP001272137">
    <property type="component" value="Unassembled WGS sequence"/>
</dbReference>
<gene>
    <name evidence="2" type="ORF">C7S16_5286</name>
</gene>
<comment type="caution">
    <text evidence="2">The sequence shown here is derived from an EMBL/GenBank/DDBJ whole genome shotgun (WGS) entry which is preliminary data.</text>
</comment>